<proteinExistence type="evidence at transcript level"/>
<reference evidence="1" key="2">
    <citation type="journal article" date="2000" name="Genome Res.">
        <title>Normalization and subtraction of cap-trapper-selected cDNAs to prepare full-length cDNA libraries for rapid discovery of new genes.</title>
        <authorList>
            <person name="Carninci P."/>
            <person name="Shibata Y."/>
            <person name="Hayatsu N."/>
            <person name="Sugahara Y."/>
            <person name="Shibata K."/>
            <person name="Itoh M."/>
            <person name="Konno H."/>
            <person name="Okazaki Y."/>
            <person name="Muramatsu M."/>
            <person name="Hayashizaki Y."/>
        </authorList>
    </citation>
    <scope>NUCLEOTIDE SEQUENCE</scope>
    <source>
        <strain evidence="1">C57BL/6J</strain>
        <tissue evidence="1">Corpora quadrigemina</tissue>
    </source>
</reference>
<accession>Q3USQ5</accession>
<name>Q3USQ5_MOUSE</name>
<reference evidence="1" key="7">
    <citation type="journal article" date="2005" name="Science">
        <title>The Transcriptional Landscape of the Mammalian Genome.</title>
        <authorList>
            <consortium name="The FANTOM Consortium"/>
            <consortium name="Riken Genome Exploration Research Group and Genome Science Group (Genome Network Project Core Group)"/>
        </authorList>
    </citation>
    <scope>NUCLEOTIDE SEQUENCE</scope>
    <source>
        <strain evidence="1">C57BL/6J</strain>
        <tissue evidence="1">Corpora quadrigemina</tissue>
    </source>
</reference>
<reference evidence="1" key="4">
    <citation type="journal article" date="2001" name="Nature">
        <title>Functional annotation of a full-length mouse cDNA collection.</title>
        <authorList>
            <consortium name="The RIKEN Genome Exploration Research Group Phase II Team and the FANTOM Consortium"/>
        </authorList>
    </citation>
    <scope>NUCLEOTIDE SEQUENCE</scope>
    <source>
        <strain evidence="1">C57BL/6J</strain>
        <tissue evidence="1">Corpora quadrigemina</tissue>
    </source>
</reference>
<dbReference type="MGI" id="MGI:5011763">
    <property type="gene designation" value="Gm19578"/>
</dbReference>
<reference evidence="1" key="1">
    <citation type="journal article" date="1999" name="Methods Enzymol.">
        <title>High-efficiency full-length cDNA cloning.</title>
        <authorList>
            <person name="Carninci P."/>
            <person name="Hayashizaki Y."/>
        </authorList>
    </citation>
    <scope>NUCLEOTIDE SEQUENCE</scope>
    <source>
        <strain evidence="1">C57BL/6J</strain>
        <tissue evidence="1">Corpora quadrigemina</tissue>
    </source>
</reference>
<reference evidence="1" key="6">
    <citation type="submission" date="2004-03" db="EMBL/GenBank/DDBJ databases">
        <authorList>
            <person name="Arakawa T."/>
            <person name="Carninci P."/>
            <person name="Fukuda S."/>
            <person name="Hashizume W."/>
            <person name="Hayashida K."/>
            <person name="Hori F."/>
            <person name="Iida J."/>
            <person name="Imamura K."/>
            <person name="Imotani K."/>
            <person name="Itoh M."/>
            <person name="Kanagawa S."/>
            <person name="Kawai J."/>
            <person name="Kojima M."/>
            <person name="Konno H."/>
            <person name="Murata M."/>
            <person name="Nakamura M."/>
            <person name="Ninomiya N."/>
            <person name="Nishiyori H."/>
            <person name="Nomura K."/>
            <person name="Ohno M."/>
            <person name="Sakazume N."/>
            <person name="Sano H."/>
            <person name="Sasaki D."/>
            <person name="Shibata K."/>
            <person name="Shiraki T."/>
            <person name="Tagami M."/>
            <person name="Tagami Y."/>
            <person name="Waki K."/>
            <person name="Watahiki A."/>
            <person name="Muramatsu M."/>
            <person name="Hayashizaki Y."/>
        </authorList>
    </citation>
    <scope>NUCLEOTIDE SEQUENCE</scope>
    <source>
        <strain evidence="1">C57BL/6J</strain>
        <tissue evidence="1">Corpora quadrigemina</tissue>
    </source>
</reference>
<reference evidence="1" key="3">
    <citation type="journal article" date="2000" name="Genome Res.">
        <title>RIKEN integrated sequence analysis (RISA) system--384-format sequencing pipeline with 384 multicapillary sequencer.</title>
        <authorList>
            <person name="Shibata K."/>
            <person name="Itoh M."/>
            <person name="Aizawa K."/>
            <person name="Nagaoka S."/>
            <person name="Sasaki N."/>
            <person name="Carninci P."/>
            <person name="Konno H."/>
            <person name="Akiyama J."/>
            <person name="Nishi K."/>
            <person name="Kitsunai T."/>
            <person name="Tashiro H."/>
            <person name="Itoh M."/>
            <person name="Sumi N."/>
            <person name="Ishii Y."/>
            <person name="Nakamura S."/>
            <person name="Hazama M."/>
            <person name="Nishine T."/>
            <person name="Harada A."/>
            <person name="Yamamoto R."/>
            <person name="Matsumoto H."/>
            <person name="Sakaguchi S."/>
            <person name="Ikegami T."/>
            <person name="Kashiwagi K."/>
            <person name="Fujiwake S."/>
            <person name="Inoue K."/>
            <person name="Togawa Y."/>
            <person name="Izawa M."/>
            <person name="Ohara E."/>
            <person name="Watahiki M."/>
            <person name="Yoneda Y."/>
            <person name="Ishikawa T."/>
            <person name="Ozawa K."/>
            <person name="Tanaka T."/>
            <person name="Matsuura S."/>
            <person name="Kawai J."/>
            <person name="Okazaki Y."/>
            <person name="Muramatsu M."/>
            <person name="Inoue Y."/>
            <person name="Kira A."/>
            <person name="Hayashizaki Y."/>
        </authorList>
    </citation>
    <scope>NUCLEOTIDE SEQUENCE</scope>
    <source>
        <strain evidence="1">C57BL/6J</strain>
        <tissue evidence="1">Corpora quadrigemina</tissue>
    </source>
</reference>
<dbReference type="AGR" id="MGI:5011763"/>
<evidence type="ECO:0000313" key="1">
    <source>
        <dbReference type="EMBL" id="BAE24276.1"/>
    </source>
</evidence>
<sequence>MHAYTNMSSILLSDKIFNILSMTEITFIFKIKRPILLGLACKKIIAGIDCSDWISSHFIVELELYRLFCFVFLSYFVALG</sequence>
<reference evidence="1" key="5">
    <citation type="journal article" date="2002" name="Nature">
        <title>Analysis of the mouse transcriptome based on functional annotation of 60,770 full-length cDNAs.</title>
        <authorList>
            <consortium name="The FANTOM Consortium and the RIKEN Genome Exploration Research Group Phase I and II Team"/>
        </authorList>
    </citation>
    <scope>NUCLEOTIDE SEQUENCE</scope>
    <source>
        <strain evidence="1">C57BL/6J</strain>
        <tissue evidence="1">Corpora quadrigemina</tissue>
    </source>
</reference>
<dbReference type="EMBL" id="AK140198">
    <property type="protein sequence ID" value="BAE24276.1"/>
    <property type="molecule type" value="mRNA"/>
</dbReference>
<gene>
    <name evidence="2" type="primary">Gm19578</name>
</gene>
<protein>
    <submittedName>
        <fullName evidence="1">Uncharacterized protein</fullName>
    </submittedName>
</protein>
<organism evidence="1">
    <name type="scientific">Mus musculus</name>
    <name type="common">Mouse</name>
    <dbReference type="NCBI Taxonomy" id="10090"/>
    <lineage>
        <taxon>Eukaryota</taxon>
        <taxon>Metazoa</taxon>
        <taxon>Chordata</taxon>
        <taxon>Craniata</taxon>
        <taxon>Vertebrata</taxon>
        <taxon>Euteleostomi</taxon>
        <taxon>Mammalia</taxon>
        <taxon>Eutheria</taxon>
        <taxon>Euarchontoglires</taxon>
        <taxon>Glires</taxon>
        <taxon>Rodentia</taxon>
        <taxon>Myomorpha</taxon>
        <taxon>Muroidea</taxon>
        <taxon>Muridae</taxon>
        <taxon>Murinae</taxon>
        <taxon>Mus</taxon>
        <taxon>Mus</taxon>
    </lineage>
</organism>
<evidence type="ECO:0000313" key="2">
    <source>
        <dbReference type="MGI" id="MGI:5011763"/>
    </source>
</evidence>
<dbReference type="AlphaFoldDB" id="Q3USQ5"/>
<reference evidence="1" key="8">
    <citation type="journal article" date="2005" name="Science">
        <title>Antisense Transcription in the Mammalian Transcriptome.</title>
        <authorList>
            <consortium name="RIKEN Genome Exploration Research Group and Genome Science Group (Genome Network Project Core Group) and the FANTOM Consortium"/>
        </authorList>
    </citation>
    <scope>NUCLEOTIDE SEQUENCE</scope>
    <source>
        <strain evidence="1">C57BL/6J</strain>
        <tissue evidence="1">Corpora quadrigemina</tissue>
    </source>
</reference>